<evidence type="ECO:0000256" key="7">
    <source>
        <dbReference type="ARBA" id="ARBA00022692"/>
    </source>
</evidence>
<keyword evidence="8 13" id="KW-0256">Endoplasmic reticulum</keyword>
<dbReference type="AlphaFoldDB" id="A0A0D2ASN1"/>
<evidence type="ECO:0000256" key="5">
    <source>
        <dbReference type="ARBA" id="ARBA00022502"/>
    </source>
</evidence>
<dbReference type="VEuPathDB" id="FungiDB:PV09_00368"/>
<dbReference type="InterPro" id="IPR037674">
    <property type="entry name" value="PIG-G_N"/>
</dbReference>
<dbReference type="SUPFAM" id="SSF53649">
    <property type="entry name" value="Alkaline phosphatase-like"/>
    <property type="match status" value="1"/>
</dbReference>
<dbReference type="GO" id="GO:0005789">
    <property type="term" value="C:endoplasmic reticulum membrane"/>
    <property type="evidence" value="ECO:0007669"/>
    <property type="project" value="UniProtKB-SubCell"/>
</dbReference>
<feature type="transmembrane region" description="Helical" evidence="13">
    <location>
        <begin position="571"/>
        <end position="589"/>
    </location>
</feature>
<feature type="domain" description="GPI ethanolamine phosphate transferase 2 C-terminal" evidence="14">
    <location>
        <begin position="444"/>
        <end position="906"/>
    </location>
</feature>
<dbReference type="FunCoup" id="A0A0D2ASN1">
    <property type="interactions" value="462"/>
</dbReference>
<keyword evidence="5 13" id="KW-0337">GPI-anchor biosynthesis</keyword>
<feature type="transmembrane region" description="Helical" evidence="13">
    <location>
        <begin position="644"/>
        <end position="665"/>
    </location>
</feature>
<dbReference type="EMBL" id="KN847529">
    <property type="protein sequence ID" value="KIW09490.1"/>
    <property type="molecule type" value="Genomic_DNA"/>
</dbReference>
<dbReference type="Gene3D" id="3.40.720.10">
    <property type="entry name" value="Alkaline Phosphatase, subunit A"/>
    <property type="match status" value="1"/>
</dbReference>
<reference evidence="15 16" key="1">
    <citation type="submission" date="2015-01" db="EMBL/GenBank/DDBJ databases">
        <title>The Genome Sequence of Ochroconis gallopava CBS43764.</title>
        <authorList>
            <consortium name="The Broad Institute Genomics Platform"/>
            <person name="Cuomo C."/>
            <person name="de Hoog S."/>
            <person name="Gorbushina A."/>
            <person name="Stielow B."/>
            <person name="Teixiera M."/>
            <person name="Abouelleil A."/>
            <person name="Chapman S.B."/>
            <person name="Priest M."/>
            <person name="Young S.K."/>
            <person name="Wortman J."/>
            <person name="Nusbaum C."/>
            <person name="Birren B."/>
        </authorList>
    </citation>
    <scope>NUCLEOTIDE SEQUENCE [LARGE SCALE GENOMIC DNA]</scope>
    <source>
        <strain evidence="15 16">CBS 43764</strain>
    </source>
</reference>
<evidence type="ECO:0000313" key="16">
    <source>
        <dbReference type="Proteomes" id="UP000053259"/>
    </source>
</evidence>
<evidence type="ECO:0000256" key="11">
    <source>
        <dbReference type="ARBA" id="ARBA00023180"/>
    </source>
</evidence>
<protein>
    <recommendedName>
        <fullName evidence="4 13">GPI ethanolamine phosphate transferase 2</fullName>
    </recommendedName>
</protein>
<dbReference type="InterPro" id="IPR045687">
    <property type="entry name" value="PIGG/GPI7_C"/>
</dbReference>
<dbReference type="InParanoid" id="A0A0D2ASN1"/>
<feature type="transmembrane region" description="Helical" evidence="13">
    <location>
        <begin position="753"/>
        <end position="773"/>
    </location>
</feature>
<feature type="transmembrane region" description="Helical" evidence="13">
    <location>
        <begin position="449"/>
        <end position="469"/>
    </location>
</feature>
<dbReference type="InterPro" id="IPR039527">
    <property type="entry name" value="PIGG/GPI7"/>
</dbReference>
<dbReference type="Proteomes" id="UP000053259">
    <property type="component" value="Unassembled WGS sequence"/>
</dbReference>
<evidence type="ECO:0000256" key="1">
    <source>
        <dbReference type="ARBA" id="ARBA00004477"/>
    </source>
</evidence>
<dbReference type="STRING" id="253628.A0A0D2ASN1"/>
<dbReference type="CDD" id="cd16024">
    <property type="entry name" value="GPI_EPT_2"/>
    <property type="match status" value="1"/>
</dbReference>
<dbReference type="UniPathway" id="UPA00196"/>
<comment type="similarity">
    <text evidence="3 13">Belongs to the PIGG/PIGN/PIGO family. PIGG subfamily.</text>
</comment>
<evidence type="ECO:0000256" key="9">
    <source>
        <dbReference type="ARBA" id="ARBA00022989"/>
    </source>
</evidence>
<dbReference type="GO" id="GO:0006506">
    <property type="term" value="P:GPI anchor biosynthetic process"/>
    <property type="evidence" value="ECO:0007669"/>
    <property type="project" value="UniProtKB-UniPathway"/>
</dbReference>
<feature type="transmembrane region" description="Helical" evidence="13">
    <location>
        <begin position="880"/>
        <end position="903"/>
    </location>
</feature>
<keyword evidence="6 13" id="KW-0808">Transferase</keyword>
<sequence>MPAPSGITTVQYALLIVANLLIPIAVLTFATGFFPYKPFISGLAEYEPIAYGKPPSAQFDKLIFMVVDALRSDFVYGHDSGFKFTQSLIRSGEALPFTAHATSPTITMPRVKAITTGSIPSFLDVILNFAESDTTSTLASQDTWLAQIKDKKDGKLVMYGDDTWLKLFPNMFGRADGTSSFFVSDFTEVDNNVTRHVPHELRVDDWNAMIMHYLGLDHIGHKSGPKSPNMVPKQEEMDSIVKEIYEAMTSMNHLTSTLLVLCGDHGMNDGGNHGGSSPGETSPALVFISPKLKQLSMGKPCPTDPRVDFEYYKMIEQSDVAPTIAGLLGVPVPLNNLGVIIPDFLPLWSNRIDQVQLLLRNAKQILNIVKATFKDVAFVSENEQQAANRQLSQSGGEGPKLSKLWANAVKKLPFGECMDSDAYDAVEALYEFCQEAQELMSSAASNYDLSRLAFGIIVACMSVAMTALVSRLLPLMNSTGAFFALMNVLYAIMMFASSYVEEEQHFWYWITGAWISFLCCVRLQNATTRPAGMRLLIILAFHRVAQRWNQTGQKFAGAPDIAQNILRPNAAILWLLVTMTYLMLLYRIGNHIVHDLKTGPALGTACSLAQVVPAYLFKLGFTANDAPELLSWLGDDNVRLLEQIPLVGSARLIFLTLASETLWAFTAASNSTMPKAAKRQLPKMLVSLLTLFLITQSRTTNIPLFLLSTIQLELLSDLQLSPLQITITALVMGQTYFFALGNSNAISSIDLSNAYNGISGYSVIAVGILVFLGNWAGPVWWSVSGILLLVQSTVPEPIDMNTSAEEKRKRWVQMEMDNLIPNKSEFAAPEEADAMQRRSVFFLHTTVLTLFTSVSLMAVMIACTVLRTHLFIWTVFSPKYLFTMSWTLAFHLIVSVGLGGSIWQFCTK</sequence>
<name>A0A0D2ASN1_9PEZI</name>
<keyword evidence="16" id="KW-1185">Reference proteome</keyword>
<comment type="pathway">
    <text evidence="2 13">Glycolipid biosynthesis; glycosylphosphatidylinositol-anchor biosynthesis.</text>
</comment>
<feature type="transmembrane region" description="Helical" evidence="13">
    <location>
        <begin position="506"/>
        <end position="524"/>
    </location>
</feature>
<keyword evidence="9 13" id="KW-1133">Transmembrane helix</keyword>
<feature type="transmembrane region" description="Helical" evidence="13">
    <location>
        <begin position="685"/>
        <end position="710"/>
    </location>
</feature>
<dbReference type="GO" id="GO:0051267">
    <property type="term" value="F:CP2 mannose-ethanolamine phosphotransferase activity"/>
    <property type="evidence" value="ECO:0007669"/>
    <property type="project" value="TreeGrafter"/>
</dbReference>
<dbReference type="InterPro" id="IPR002591">
    <property type="entry name" value="Phosphodiest/P_Trfase"/>
</dbReference>
<evidence type="ECO:0000259" key="14">
    <source>
        <dbReference type="Pfam" id="PF19316"/>
    </source>
</evidence>
<dbReference type="FunFam" id="3.40.720.10:FF:000045">
    <property type="entry name" value="GPI ethanolamine phosphate transferase 2"/>
    <property type="match status" value="1"/>
</dbReference>
<feature type="transmembrane region" description="Helical" evidence="13">
    <location>
        <begin position="722"/>
        <end position="741"/>
    </location>
</feature>
<dbReference type="RefSeq" id="XP_016219359.1">
    <property type="nucleotide sequence ID" value="XM_016353102.1"/>
</dbReference>
<evidence type="ECO:0000256" key="4">
    <source>
        <dbReference type="ARBA" id="ARBA00020830"/>
    </source>
</evidence>
<evidence type="ECO:0000256" key="6">
    <source>
        <dbReference type="ARBA" id="ARBA00022679"/>
    </source>
</evidence>
<comment type="function">
    <text evidence="12 13">Ethanolamine phosphate transferase involved in glycosylphosphatidylinositol-anchor biosynthesis. Transfers ethanolamine phosphate to the GPI second mannose.</text>
</comment>
<accession>A0A0D2ASN1</accession>
<evidence type="ECO:0000256" key="8">
    <source>
        <dbReference type="ARBA" id="ARBA00022824"/>
    </source>
</evidence>
<evidence type="ECO:0000256" key="10">
    <source>
        <dbReference type="ARBA" id="ARBA00023136"/>
    </source>
</evidence>
<keyword evidence="11" id="KW-0325">Glycoprotein</keyword>
<keyword evidence="10 13" id="KW-0472">Membrane</keyword>
<feature type="transmembrane region" description="Helical" evidence="13">
    <location>
        <begin position="841"/>
        <end position="868"/>
    </location>
</feature>
<evidence type="ECO:0000313" key="15">
    <source>
        <dbReference type="EMBL" id="KIW09490.1"/>
    </source>
</evidence>
<proteinExistence type="inferred from homology"/>
<dbReference type="Pfam" id="PF01663">
    <property type="entry name" value="Phosphodiest"/>
    <property type="match status" value="1"/>
</dbReference>
<feature type="transmembrane region" description="Helical" evidence="13">
    <location>
        <begin position="481"/>
        <end position="500"/>
    </location>
</feature>
<organism evidence="15 16">
    <name type="scientific">Verruconis gallopava</name>
    <dbReference type="NCBI Taxonomy" id="253628"/>
    <lineage>
        <taxon>Eukaryota</taxon>
        <taxon>Fungi</taxon>
        <taxon>Dikarya</taxon>
        <taxon>Ascomycota</taxon>
        <taxon>Pezizomycotina</taxon>
        <taxon>Dothideomycetes</taxon>
        <taxon>Pleosporomycetidae</taxon>
        <taxon>Venturiales</taxon>
        <taxon>Sympoventuriaceae</taxon>
        <taxon>Verruconis</taxon>
    </lineage>
</organism>
<evidence type="ECO:0000256" key="12">
    <source>
        <dbReference type="ARBA" id="ARBA00056729"/>
    </source>
</evidence>
<dbReference type="GeneID" id="27308341"/>
<dbReference type="InterPro" id="IPR017850">
    <property type="entry name" value="Alkaline_phosphatase_core_sf"/>
</dbReference>
<dbReference type="HOGENOM" id="CLU_004770_0_0_1"/>
<dbReference type="OrthoDB" id="272139at2759"/>
<evidence type="ECO:0000256" key="2">
    <source>
        <dbReference type="ARBA" id="ARBA00004687"/>
    </source>
</evidence>
<evidence type="ECO:0000256" key="13">
    <source>
        <dbReference type="RuleBase" id="RU367106"/>
    </source>
</evidence>
<dbReference type="Pfam" id="PF19316">
    <property type="entry name" value="PIGO_PIGG"/>
    <property type="match status" value="1"/>
</dbReference>
<keyword evidence="7 13" id="KW-0812">Transmembrane</keyword>
<gene>
    <name evidence="15" type="ORF">PV09_00368</name>
</gene>
<dbReference type="PANTHER" id="PTHR23072">
    <property type="entry name" value="PHOSPHATIDYLINOSITOL GLYCAN-RELATED"/>
    <property type="match status" value="1"/>
</dbReference>
<comment type="subcellular location">
    <subcellularLocation>
        <location evidence="1 13">Endoplasmic reticulum membrane</location>
        <topology evidence="1 13">Multi-pass membrane protein</topology>
    </subcellularLocation>
</comment>
<feature type="transmembrane region" description="Helical" evidence="13">
    <location>
        <begin position="12"/>
        <end position="34"/>
    </location>
</feature>
<dbReference type="PANTHER" id="PTHR23072:SF0">
    <property type="entry name" value="GPI ETHANOLAMINE PHOSPHATE TRANSFERASE 2"/>
    <property type="match status" value="1"/>
</dbReference>
<evidence type="ECO:0000256" key="3">
    <source>
        <dbReference type="ARBA" id="ARBA00005315"/>
    </source>
</evidence>